<dbReference type="EMBL" id="KV454002">
    <property type="protein sequence ID" value="ODQ48228.1"/>
    <property type="molecule type" value="Genomic_DNA"/>
</dbReference>
<proteinExistence type="predicted"/>
<organism evidence="4 5">
    <name type="scientific">Pichia membranifaciens NRRL Y-2026</name>
    <dbReference type="NCBI Taxonomy" id="763406"/>
    <lineage>
        <taxon>Eukaryota</taxon>
        <taxon>Fungi</taxon>
        <taxon>Dikarya</taxon>
        <taxon>Ascomycota</taxon>
        <taxon>Saccharomycotina</taxon>
        <taxon>Pichiomycetes</taxon>
        <taxon>Pichiales</taxon>
        <taxon>Pichiaceae</taxon>
        <taxon>Pichia</taxon>
    </lineage>
</organism>
<evidence type="ECO:0000256" key="2">
    <source>
        <dbReference type="SAM" id="Phobius"/>
    </source>
</evidence>
<evidence type="ECO:0008006" key="6">
    <source>
        <dbReference type="Google" id="ProtNLM"/>
    </source>
</evidence>
<feature type="chain" id="PRO_5009133471" description="ER membrane protein complex subunit 10" evidence="3">
    <location>
        <begin position="22"/>
        <end position="242"/>
    </location>
</feature>
<feature type="transmembrane region" description="Helical" evidence="2">
    <location>
        <begin position="222"/>
        <end position="241"/>
    </location>
</feature>
<dbReference type="AlphaFoldDB" id="A0A1E3NRB9"/>
<evidence type="ECO:0000256" key="3">
    <source>
        <dbReference type="SAM" id="SignalP"/>
    </source>
</evidence>
<feature type="compositionally biased region" description="Basic and acidic residues" evidence="1">
    <location>
        <begin position="150"/>
        <end position="168"/>
    </location>
</feature>
<dbReference type="RefSeq" id="XP_019019341.1">
    <property type="nucleotide sequence ID" value="XM_019161065.1"/>
</dbReference>
<dbReference type="Pfam" id="PF21203">
    <property type="entry name" value="ECM10"/>
    <property type="match status" value="1"/>
</dbReference>
<feature type="signal peptide" evidence="3">
    <location>
        <begin position="1"/>
        <end position="21"/>
    </location>
</feature>
<dbReference type="OrthoDB" id="1894652at2759"/>
<keyword evidence="3" id="KW-0732">Signal</keyword>
<feature type="region of interest" description="Disordered" evidence="1">
    <location>
        <begin position="148"/>
        <end position="195"/>
    </location>
</feature>
<keyword evidence="2" id="KW-0472">Membrane</keyword>
<keyword evidence="2" id="KW-1133">Transmembrane helix</keyword>
<name>A0A1E3NRB9_9ASCO</name>
<accession>A0A1E3NRB9</accession>
<evidence type="ECO:0000313" key="5">
    <source>
        <dbReference type="Proteomes" id="UP000094455"/>
    </source>
</evidence>
<evidence type="ECO:0000313" key="4">
    <source>
        <dbReference type="EMBL" id="ODQ48228.1"/>
    </source>
</evidence>
<feature type="compositionally biased region" description="Basic and acidic residues" evidence="1">
    <location>
        <begin position="175"/>
        <end position="186"/>
    </location>
</feature>
<dbReference type="Proteomes" id="UP000094455">
    <property type="component" value="Unassembled WGS sequence"/>
</dbReference>
<dbReference type="GeneID" id="30177752"/>
<evidence type="ECO:0000256" key="1">
    <source>
        <dbReference type="SAM" id="MobiDB-lite"/>
    </source>
</evidence>
<keyword evidence="2" id="KW-0812">Transmembrane</keyword>
<keyword evidence="5" id="KW-1185">Reference proteome</keyword>
<gene>
    <name evidence="4" type="ORF">PICMEDRAFT_16039</name>
</gene>
<protein>
    <recommendedName>
        <fullName evidence="6">ER membrane protein complex subunit 10</fullName>
    </recommendedName>
</protein>
<reference evidence="4 5" key="1">
    <citation type="journal article" date="2016" name="Proc. Natl. Acad. Sci. U.S.A.">
        <title>Comparative genomics of biotechnologically important yeasts.</title>
        <authorList>
            <person name="Riley R."/>
            <person name="Haridas S."/>
            <person name="Wolfe K.H."/>
            <person name="Lopes M.R."/>
            <person name="Hittinger C.T."/>
            <person name="Goeker M."/>
            <person name="Salamov A.A."/>
            <person name="Wisecaver J.H."/>
            <person name="Long T.M."/>
            <person name="Calvey C.H."/>
            <person name="Aerts A.L."/>
            <person name="Barry K.W."/>
            <person name="Choi C."/>
            <person name="Clum A."/>
            <person name="Coughlan A.Y."/>
            <person name="Deshpande S."/>
            <person name="Douglass A.P."/>
            <person name="Hanson S.J."/>
            <person name="Klenk H.-P."/>
            <person name="LaButti K.M."/>
            <person name="Lapidus A."/>
            <person name="Lindquist E.A."/>
            <person name="Lipzen A.M."/>
            <person name="Meier-Kolthoff J.P."/>
            <person name="Ohm R.A."/>
            <person name="Otillar R.P."/>
            <person name="Pangilinan J.L."/>
            <person name="Peng Y."/>
            <person name="Rokas A."/>
            <person name="Rosa C.A."/>
            <person name="Scheuner C."/>
            <person name="Sibirny A.A."/>
            <person name="Slot J.C."/>
            <person name="Stielow J.B."/>
            <person name="Sun H."/>
            <person name="Kurtzman C.P."/>
            <person name="Blackwell M."/>
            <person name="Grigoriev I.V."/>
            <person name="Jeffries T.W."/>
        </authorList>
    </citation>
    <scope>NUCLEOTIDE SEQUENCE [LARGE SCALE GENOMIC DNA]</scope>
    <source>
        <strain evidence="4 5">NRRL Y-2026</strain>
    </source>
</reference>
<sequence>MIQLFCIFAIVLLHLINGANCTQSYDLLIHPVGVSSANGYPLSNLSINSSTIDSQLLLNKALATKDLTESPNGWCLSLRSQPSDELTASGLECFNYFKPVQSLSTHNIAGELGLVLDVEHKIVSVNFYPKEKGGLSLHISKSYEISDPQPRLRLDGKTDATDDVDIPKKSTKKQKNLEPKGKILEENKEDETSLETDELKDFQEIVKPRGLYSDEKTFIEKYWVYIVPPMLVIFVVGNLGGA</sequence>